<evidence type="ECO:0000256" key="9">
    <source>
        <dbReference type="SAM" id="Phobius"/>
    </source>
</evidence>
<feature type="transmembrane region" description="Helical" evidence="9">
    <location>
        <begin position="94"/>
        <end position="115"/>
    </location>
</feature>
<dbReference type="GO" id="GO:0015740">
    <property type="term" value="P:C4-dicarboxylate transport"/>
    <property type="evidence" value="ECO:0007669"/>
    <property type="project" value="TreeGrafter"/>
</dbReference>
<name>C4V1J2_9FIRM</name>
<proteinExistence type="inferred from homology"/>
<sequence length="173" mass="19431">MTQERTRTKFSDLFDAINTLENVIAGLSLTGILIVVIIQIVGRTVGTPMPWTEEGTRYLFLWMMWVALASGFSKVESPRVTFFVSLFPQIFRKLCSCIYIVVNFFIFGFILYYGGQIFFMQMRMNEMGAAILIPMSVIGICLPVAGILGMLGVVQSVLEYRSKVDIEGRGEGK</sequence>
<dbReference type="RefSeq" id="WP_006690650.1">
    <property type="nucleotide sequence ID" value="NZ_GG694007.1"/>
</dbReference>
<reference evidence="11 12" key="1">
    <citation type="submission" date="2009-04" db="EMBL/GenBank/DDBJ databases">
        <authorList>
            <person name="Qin X."/>
            <person name="Bachman B."/>
            <person name="Battles P."/>
            <person name="Bell A."/>
            <person name="Bess C."/>
            <person name="Bickham C."/>
            <person name="Chaboub L."/>
            <person name="Chen D."/>
            <person name="Coyle M."/>
            <person name="Deiros D.R."/>
            <person name="Dinh H."/>
            <person name="Forbes L."/>
            <person name="Fowler G."/>
            <person name="Francisco L."/>
            <person name="Fu Q."/>
            <person name="Gubbala S."/>
            <person name="Hale W."/>
            <person name="Han Y."/>
            <person name="Hemphill L."/>
            <person name="Highlander S.K."/>
            <person name="Hirani K."/>
            <person name="Hogues M."/>
            <person name="Jackson L."/>
            <person name="Jakkamsetti A."/>
            <person name="Javaid M."/>
            <person name="Jiang H."/>
            <person name="Korchina V."/>
            <person name="Kovar C."/>
            <person name="Lara F."/>
            <person name="Lee S."/>
            <person name="Mata R."/>
            <person name="Mathew T."/>
            <person name="Moen C."/>
            <person name="Morales K."/>
            <person name="Munidasa M."/>
            <person name="Nazareth L."/>
            <person name="Ngo R."/>
            <person name="Nguyen L."/>
            <person name="Okwuonu G."/>
            <person name="Ongeri F."/>
            <person name="Patil S."/>
            <person name="Petrosino J."/>
            <person name="Pham C."/>
            <person name="Pham P."/>
            <person name="Pu L.-L."/>
            <person name="Puazo M."/>
            <person name="Raj R."/>
            <person name="Reid J."/>
            <person name="Rouhana J."/>
            <person name="Saada N."/>
            <person name="Shang Y."/>
            <person name="Simmons D."/>
            <person name="Thornton R."/>
            <person name="Warren J."/>
            <person name="Weissenberger G."/>
            <person name="Zhang J."/>
            <person name="Zhang L."/>
            <person name="Zhou C."/>
            <person name="Zhu D."/>
            <person name="Muzny D."/>
            <person name="Worley K."/>
            <person name="Gibbs R."/>
        </authorList>
    </citation>
    <scope>NUCLEOTIDE SEQUENCE [LARGE SCALE GENOMIC DNA]</scope>
    <source>
        <strain evidence="11 12">ATCC 43531</strain>
    </source>
</reference>
<evidence type="ECO:0000256" key="1">
    <source>
        <dbReference type="ARBA" id="ARBA00004429"/>
    </source>
</evidence>
<comment type="similarity">
    <text evidence="8">Belongs to the TRAP transporter small permease family.</text>
</comment>
<dbReference type="Pfam" id="PF04290">
    <property type="entry name" value="DctQ"/>
    <property type="match status" value="1"/>
</dbReference>
<dbReference type="Proteomes" id="UP000005309">
    <property type="component" value="Unassembled WGS sequence"/>
</dbReference>
<dbReference type="STRING" id="638302.HMPREF0908_0386"/>
<feature type="transmembrane region" description="Helical" evidence="9">
    <location>
        <begin position="127"/>
        <end position="154"/>
    </location>
</feature>
<keyword evidence="6 9" id="KW-1133">Transmembrane helix</keyword>
<evidence type="ECO:0000256" key="3">
    <source>
        <dbReference type="ARBA" id="ARBA00022475"/>
    </source>
</evidence>
<evidence type="ECO:0000256" key="7">
    <source>
        <dbReference type="ARBA" id="ARBA00023136"/>
    </source>
</evidence>
<protein>
    <submittedName>
        <fullName evidence="11">TRAP transporter, DctQ-like membrane protein</fullName>
    </submittedName>
</protein>
<comment type="caution">
    <text evidence="11">The sequence shown here is derived from an EMBL/GenBank/DDBJ whole genome shotgun (WGS) entry which is preliminary data.</text>
</comment>
<keyword evidence="2" id="KW-0813">Transport</keyword>
<dbReference type="GO" id="GO:0022857">
    <property type="term" value="F:transmembrane transporter activity"/>
    <property type="evidence" value="ECO:0007669"/>
    <property type="project" value="TreeGrafter"/>
</dbReference>
<keyword evidence="7 9" id="KW-0472">Membrane</keyword>
<dbReference type="PANTHER" id="PTHR35011">
    <property type="entry name" value="2,3-DIKETO-L-GULONATE TRAP TRANSPORTER SMALL PERMEASE PROTEIN YIAM"/>
    <property type="match status" value="1"/>
</dbReference>
<keyword evidence="3" id="KW-1003">Cell membrane</keyword>
<dbReference type="eggNOG" id="COG3090">
    <property type="taxonomic scope" value="Bacteria"/>
</dbReference>
<evidence type="ECO:0000256" key="6">
    <source>
        <dbReference type="ARBA" id="ARBA00022989"/>
    </source>
</evidence>
<gene>
    <name evidence="11" type="ORF">HMPREF0908_0386</name>
</gene>
<dbReference type="GO" id="GO:0005886">
    <property type="term" value="C:plasma membrane"/>
    <property type="evidence" value="ECO:0007669"/>
    <property type="project" value="UniProtKB-SubCell"/>
</dbReference>
<feature type="domain" description="Tripartite ATP-independent periplasmic transporters DctQ component" evidence="10">
    <location>
        <begin position="32"/>
        <end position="159"/>
    </location>
</feature>
<evidence type="ECO:0000313" key="11">
    <source>
        <dbReference type="EMBL" id="EEQ49318.1"/>
    </source>
</evidence>
<keyword evidence="5 9" id="KW-0812">Transmembrane</keyword>
<evidence type="ECO:0000256" key="5">
    <source>
        <dbReference type="ARBA" id="ARBA00022692"/>
    </source>
</evidence>
<evidence type="ECO:0000256" key="2">
    <source>
        <dbReference type="ARBA" id="ARBA00022448"/>
    </source>
</evidence>
<comment type="subcellular location">
    <subcellularLocation>
        <location evidence="1">Cell inner membrane</location>
        <topology evidence="1">Multi-pass membrane protein</topology>
    </subcellularLocation>
</comment>
<feature type="transmembrane region" description="Helical" evidence="9">
    <location>
        <begin position="56"/>
        <end position="73"/>
    </location>
</feature>
<dbReference type="PANTHER" id="PTHR35011:SF2">
    <property type="entry name" value="2,3-DIKETO-L-GULONATE TRAP TRANSPORTER SMALL PERMEASE PROTEIN YIAM"/>
    <property type="match status" value="1"/>
</dbReference>
<accession>C4V1J2</accession>
<dbReference type="InterPro" id="IPR007387">
    <property type="entry name" value="TRAP_DctQ"/>
</dbReference>
<keyword evidence="4" id="KW-0997">Cell inner membrane</keyword>
<dbReference type="HOGENOM" id="CLU_086356_3_1_9"/>
<feature type="transmembrane region" description="Helical" evidence="9">
    <location>
        <begin position="20"/>
        <end position="41"/>
    </location>
</feature>
<dbReference type="EMBL" id="ACLA01000005">
    <property type="protein sequence ID" value="EEQ49318.1"/>
    <property type="molecule type" value="Genomic_DNA"/>
</dbReference>
<evidence type="ECO:0000256" key="8">
    <source>
        <dbReference type="ARBA" id="ARBA00038436"/>
    </source>
</evidence>
<evidence type="ECO:0000313" key="12">
    <source>
        <dbReference type="Proteomes" id="UP000005309"/>
    </source>
</evidence>
<dbReference type="AlphaFoldDB" id="C4V1J2"/>
<dbReference type="OrthoDB" id="9814265at2"/>
<organism evidence="11 12">
    <name type="scientific">Selenomonas flueggei ATCC 43531</name>
    <dbReference type="NCBI Taxonomy" id="638302"/>
    <lineage>
        <taxon>Bacteria</taxon>
        <taxon>Bacillati</taxon>
        <taxon>Bacillota</taxon>
        <taxon>Negativicutes</taxon>
        <taxon>Selenomonadales</taxon>
        <taxon>Selenomonadaceae</taxon>
        <taxon>Selenomonas</taxon>
    </lineage>
</organism>
<evidence type="ECO:0000256" key="4">
    <source>
        <dbReference type="ARBA" id="ARBA00022519"/>
    </source>
</evidence>
<dbReference type="InterPro" id="IPR055348">
    <property type="entry name" value="DctQ"/>
</dbReference>
<keyword evidence="12" id="KW-1185">Reference proteome</keyword>
<evidence type="ECO:0000259" key="10">
    <source>
        <dbReference type="Pfam" id="PF04290"/>
    </source>
</evidence>